<keyword evidence="1" id="KW-0175">Coiled coil</keyword>
<sequence length="202" mass="23850">MTISIPLTKKEFEKLKEDANSYKNWLKYVDNRGWTDILKEPLKIKEIMDKIKADVRYYKELNNGLNQACDLLNEKKKKLLEEVEKWKKSSDDFRKDLVESNKLHVKKAAEIKQLEEDNGKNGITIAQQDSKIKRLIKEVESHKGTGIMIEKENQILKRQKKVLQDEIQVVQKKYEAVKQKLEEMSKPTETWGEKFAREAQEK</sequence>
<accession>A0A0F9T4R1</accession>
<dbReference type="EMBL" id="LAZR01000298">
    <property type="protein sequence ID" value="KKN76195.1"/>
    <property type="molecule type" value="Genomic_DNA"/>
</dbReference>
<evidence type="ECO:0000256" key="1">
    <source>
        <dbReference type="SAM" id="Coils"/>
    </source>
</evidence>
<evidence type="ECO:0000313" key="2">
    <source>
        <dbReference type="EMBL" id="KKN76195.1"/>
    </source>
</evidence>
<reference evidence="2" key="1">
    <citation type="journal article" date="2015" name="Nature">
        <title>Complex archaea that bridge the gap between prokaryotes and eukaryotes.</title>
        <authorList>
            <person name="Spang A."/>
            <person name="Saw J.H."/>
            <person name="Jorgensen S.L."/>
            <person name="Zaremba-Niedzwiedzka K."/>
            <person name="Martijn J."/>
            <person name="Lind A.E."/>
            <person name="van Eijk R."/>
            <person name="Schleper C."/>
            <person name="Guy L."/>
            <person name="Ettema T.J."/>
        </authorList>
    </citation>
    <scope>NUCLEOTIDE SEQUENCE</scope>
</reference>
<feature type="coiled-coil region" evidence="1">
    <location>
        <begin position="58"/>
        <end position="96"/>
    </location>
</feature>
<name>A0A0F9T4R1_9ZZZZ</name>
<organism evidence="2">
    <name type="scientific">marine sediment metagenome</name>
    <dbReference type="NCBI Taxonomy" id="412755"/>
    <lineage>
        <taxon>unclassified sequences</taxon>
        <taxon>metagenomes</taxon>
        <taxon>ecological metagenomes</taxon>
    </lineage>
</organism>
<protein>
    <submittedName>
        <fullName evidence="2">Uncharacterized protein</fullName>
    </submittedName>
</protein>
<proteinExistence type="predicted"/>
<dbReference type="AlphaFoldDB" id="A0A0F9T4R1"/>
<gene>
    <name evidence="2" type="ORF">LCGC14_0372210</name>
</gene>
<comment type="caution">
    <text evidence="2">The sequence shown here is derived from an EMBL/GenBank/DDBJ whole genome shotgun (WGS) entry which is preliminary data.</text>
</comment>
<feature type="coiled-coil region" evidence="1">
    <location>
        <begin position="153"/>
        <end position="180"/>
    </location>
</feature>